<organism evidence="2 3">
    <name type="scientific">Cylicocyclus nassatus</name>
    <name type="common">Nematode worm</name>
    <dbReference type="NCBI Taxonomy" id="53992"/>
    <lineage>
        <taxon>Eukaryota</taxon>
        <taxon>Metazoa</taxon>
        <taxon>Ecdysozoa</taxon>
        <taxon>Nematoda</taxon>
        <taxon>Chromadorea</taxon>
        <taxon>Rhabditida</taxon>
        <taxon>Rhabditina</taxon>
        <taxon>Rhabditomorpha</taxon>
        <taxon>Strongyloidea</taxon>
        <taxon>Strongylidae</taxon>
        <taxon>Cylicocyclus</taxon>
    </lineage>
</organism>
<dbReference type="AlphaFoldDB" id="A0AA36GH90"/>
<feature type="signal peptide" evidence="1">
    <location>
        <begin position="1"/>
        <end position="16"/>
    </location>
</feature>
<evidence type="ECO:0000313" key="3">
    <source>
        <dbReference type="Proteomes" id="UP001176961"/>
    </source>
</evidence>
<accession>A0AA36GH90</accession>
<comment type="caution">
    <text evidence="2">The sequence shown here is derived from an EMBL/GenBank/DDBJ whole genome shotgun (WGS) entry which is preliminary data.</text>
</comment>
<sequence length="96" mass="11185">MKFLLFVFVFFHLSIAAKIDDDAEKKRFCSEGCPYLKNLNKDPNAKINVKELFEKCKTDPKVPKYICEDDEKPDQKTTKALEKFTWTQICKTICGN</sequence>
<gene>
    <name evidence="2" type="ORF">CYNAS_LOCUS3216</name>
</gene>
<keyword evidence="3" id="KW-1185">Reference proteome</keyword>
<proteinExistence type="predicted"/>
<evidence type="ECO:0000256" key="1">
    <source>
        <dbReference type="SAM" id="SignalP"/>
    </source>
</evidence>
<keyword evidence="1" id="KW-0732">Signal</keyword>
<dbReference type="EMBL" id="CATQJL010000001">
    <property type="protein sequence ID" value="CAJ0591233.1"/>
    <property type="molecule type" value="Genomic_DNA"/>
</dbReference>
<evidence type="ECO:0000313" key="2">
    <source>
        <dbReference type="EMBL" id="CAJ0591233.1"/>
    </source>
</evidence>
<protein>
    <submittedName>
        <fullName evidence="2">Uncharacterized protein</fullName>
    </submittedName>
</protein>
<reference evidence="2" key="1">
    <citation type="submission" date="2023-07" db="EMBL/GenBank/DDBJ databases">
        <authorList>
            <consortium name="CYATHOMIX"/>
        </authorList>
    </citation>
    <scope>NUCLEOTIDE SEQUENCE</scope>
    <source>
        <strain evidence="2">N/A</strain>
    </source>
</reference>
<name>A0AA36GH90_CYLNA</name>
<feature type="chain" id="PRO_5041309509" evidence="1">
    <location>
        <begin position="17"/>
        <end position="96"/>
    </location>
</feature>
<dbReference type="Proteomes" id="UP001176961">
    <property type="component" value="Unassembled WGS sequence"/>
</dbReference>